<keyword evidence="1" id="KW-1133">Transmembrane helix</keyword>
<reference evidence="2 3" key="1">
    <citation type="submission" date="2014-12" db="EMBL/GenBank/DDBJ databases">
        <title>Genome sequence of Flavobacterium anhuiense RCM74.</title>
        <authorList>
            <person name="Kim J.F."/>
            <person name="Song J.Y."/>
            <person name="Kwak M.-J."/>
            <person name="Lee S.-W."/>
        </authorList>
    </citation>
    <scope>NUCLEOTIDE SEQUENCE [LARGE SCALE GENOMIC DNA]</scope>
    <source>
        <strain evidence="2 3">RCM74</strain>
    </source>
</reference>
<comment type="caution">
    <text evidence="2">The sequence shown here is derived from an EMBL/GenBank/DDBJ whole genome shotgun (WGS) entry which is preliminary data.</text>
</comment>
<protein>
    <submittedName>
        <fullName evidence="2">Putative membrane protein</fullName>
    </submittedName>
</protein>
<keyword evidence="1" id="KW-0812">Transmembrane</keyword>
<dbReference type="Pfam" id="PF05656">
    <property type="entry name" value="DUF805"/>
    <property type="match status" value="1"/>
</dbReference>
<dbReference type="AlphaFoldDB" id="A0A444VWX8"/>
<evidence type="ECO:0000256" key="1">
    <source>
        <dbReference type="SAM" id="Phobius"/>
    </source>
</evidence>
<dbReference type="EMBL" id="JUIV01000011">
    <property type="protein sequence ID" value="RYJ38087.1"/>
    <property type="molecule type" value="Genomic_DNA"/>
</dbReference>
<dbReference type="InterPro" id="IPR008523">
    <property type="entry name" value="DUF805"/>
</dbReference>
<gene>
    <name evidence="2" type="ORF">NU08_2990</name>
</gene>
<dbReference type="PANTHER" id="PTHR34980">
    <property type="entry name" value="INNER MEMBRANE PROTEIN-RELATED-RELATED"/>
    <property type="match status" value="1"/>
</dbReference>
<sequence>MSLNRFVFEVWRKPKIRRVGPKTNDLKIMIEWYKTAMFDNYANFSGRARRSEYWYFRLATALLFFVFIFLGGILTAILGTTAGLSIAVGLFCLYAIASIIPSLAVTVRRIHDIGKSGWTVLVSLIPLAGPIWILVLLITEGEHGENYYGPDPKSTIEEIDEIGINN</sequence>
<dbReference type="RefSeq" id="WP_317126362.1">
    <property type="nucleotide sequence ID" value="NZ_JUIV01000011.1"/>
</dbReference>
<proteinExistence type="predicted"/>
<evidence type="ECO:0000313" key="2">
    <source>
        <dbReference type="EMBL" id="RYJ38087.1"/>
    </source>
</evidence>
<organism evidence="2 3">
    <name type="scientific">Flavobacterium anhuiense</name>
    <dbReference type="NCBI Taxonomy" id="459526"/>
    <lineage>
        <taxon>Bacteria</taxon>
        <taxon>Pseudomonadati</taxon>
        <taxon>Bacteroidota</taxon>
        <taxon>Flavobacteriia</taxon>
        <taxon>Flavobacteriales</taxon>
        <taxon>Flavobacteriaceae</taxon>
        <taxon>Flavobacterium</taxon>
    </lineage>
</organism>
<accession>A0A444VWX8</accession>
<keyword evidence="1" id="KW-0472">Membrane</keyword>
<dbReference type="PANTHER" id="PTHR34980:SF2">
    <property type="entry name" value="INNER MEMBRANE PROTEIN YHAH-RELATED"/>
    <property type="match status" value="1"/>
</dbReference>
<name>A0A444VWX8_9FLAO</name>
<feature type="transmembrane region" description="Helical" evidence="1">
    <location>
        <begin position="84"/>
        <end position="106"/>
    </location>
</feature>
<dbReference type="GO" id="GO:0005886">
    <property type="term" value="C:plasma membrane"/>
    <property type="evidence" value="ECO:0007669"/>
    <property type="project" value="TreeGrafter"/>
</dbReference>
<feature type="transmembrane region" description="Helical" evidence="1">
    <location>
        <begin position="54"/>
        <end position="78"/>
    </location>
</feature>
<dbReference type="Proteomes" id="UP000290433">
    <property type="component" value="Unassembled WGS sequence"/>
</dbReference>
<evidence type="ECO:0000313" key="3">
    <source>
        <dbReference type="Proteomes" id="UP000290433"/>
    </source>
</evidence>
<feature type="transmembrane region" description="Helical" evidence="1">
    <location>
        <begin position="118"/>
        <end position="138"/>
    </location>
</feature>